<evidence type="ECO:0000256" key="1">
    <source>
        <dbReference type="ARBA" id="ARBA00004651"/>
    </source>
</evidence>
<feature type="transmembrane region" description="Helical" evidence="7">
    <location>
        <begin position="20"/>
        <end position="43"/>
    </location>
</feature>
<gene>
    <name evidence="9" type="ORF">C2L71_04910</name>
</gene>
<dbReference type="Pfam" id="PF01569">
    <property type="entry name" value="PAP2"/>
    <property type="match status" value="1"/>
</dbReference>
<proteinExistence type="predicted"/>
<feature type="transmembrane region" description="Helical" evidence="7">
    <location>
        <begin position="50"/>
        <end position="74"/>
    </location>
</feature>
<comment type="caution">
    <text evidence="9">The sequence shown here is derived from an EMBL/GenBank/DDBJ whole genome shotgun (WGS) entry which is preliminary data.</text>
</comment>
<feature type="domain" description="Phosphatidic acid phosphatase type 2/haloperoxidase" evidence="8">
    <location>
        <begin position="53"/>
        <end position="167"/>
    </location>
</feature>
<dbReference type="SUPFAM" id="SSF48317">
    <property type="entry name" value="Acid phosphatase/Vanadium-dependent haloperoxidase"/>
    <property type="match status" value="1"/>
</dbReference>
<comment type="subcellular location">
    <subcellularLocation>
        <location evidence="1">Cell membrane</location>
        <topology evidence="1">Multi-pass membrane protein</topology>
    </subcellularLocation>
</comment>
<dbReference type="InterPro" id="IPR036938">
    <property type="entry name" value="PAP2/HPO_sf"/>
</dbReference>
<feature type="transmembrane region" description="Helical" evidence="7">
    <location>
        <begin position="152"/>
        <end position="170"/>
    </location>
</feature>
<dbReference type="RefSeq" id="WP_103264647.1">
    <property type="nucleotide sequence ID" value="NZ_CABMLE010000003.1"/>
</dbReference>
<keyword evidence="4" id="KW-0378">Hydrolase</keyword>
<evidence type="ECO:0000256" key="3">
    <source>
        <dbReference type="ARBA" id="ARBA00022692"/>
    </source>
</evidence>
<dbReference type="SMART" id="SM00014">
    <property type="entry name" value="acidPPc"/>
    <property type="match status" value="1"/>
</dbReference>
<dbReference type="PANTHER" id="PTHR14969:SF62">
    <property type="entry name" value="DECAPRENYLPHOSPHORYL-5-PHOSPHORIBOSE PHOSPHATASE RV3807C-RELATED"/>
    <property type="match status" value="1"/>
</dbReference>
<keyword evidence="10" id="KW-1185">Reference proteome</keyword>
<dbReference type="EMBL" id="PPEK01000003">
    <property type="protein sequence ID" value="PNV68168.1"/>
    <property type="molecule type" value="Genomic_DNA"/>
</dbReference>
<dbReference type="GO" id="GO:0005886">
    <property type="term" value="C:plasma membrane"/>
    <property type="evidence" value="ECO:0007669"/>
    <property type="project" value="UniProtKB-SubCell"/>
</dbReference>
<sequence length="179" mass="18784">MDSAILDAIQEHLGSPFMDSFMVFATHLGDLAVIWFAAAVVLIAQPKRRVYGIGVLLAIVASAVLGALVLKPLFGRVRPFVAYEFLGLLIPPPLGSSFPSNHSMVSFAAAAALCCLPDKGRLATVLKAAAVAAACLIAFSRLYLYVHYPSDILVGAVIGIVVGVSAVVIAKKLVPQQPD</sequence>
<evidence type="ECO:0000256" key="6">
    <source>
        <dbReference type="ARBA" id="ARBA00023136"/>
    </source>
</evidence>
<dbReference type="OrthoDB" id="5289372at2"/>
<keyword evidence="2" id="KW-1003">Cell membrane</keyword>
<keyword evidence="6 7" id="KW-0472">Membrane</keyword>
<protein>
    <submittedName>
        <fullName evidence="9">Phosphatase PAP2 family protein</fullName>
    </submittedName>
</protein>
<dbReference type="Proteomes" id="UP000236197">
    <property type="component" value="Unassembled WGS sequence"/>
</dbReference>
<feature type="transmembrane region" description="Helical" evidence="7">
    <location>
        <begin position="128"/>
        <end position="146"/>
    </location>
</feature>
<evidence type="ECO:0000313" key="9">
    <source>
        <dbReference type="EMBL" id="PNV68168.1"/>
    </source>
</evidence>
<dbReference type="InterPro" id="IPR000326">
    <property type="entry name" value="PAP2/HPO"/>
</dbReference>
<evidence type="ECO:0000256" key="7">
    <source>
        <dbReference type="SAM" id="Phobius"/>
    </source>
</evidence>
<organism evidence="9 10">
    <name type="scientific">Enteroscipio rubneri</name>
    <dbReference type="NCBI Taxonomy" id="2070686"/>
    <lineage>
        <taxon>Bacteria</taxon>
        <taxon>Bacillati</taxon>
        <taxon>Actinomycetota</taxon>
        <taxon>Coriobacteriia</taxon>
        <taxon>Eggerthellales</taxon>
        <taxon>Eggerthellaceae</taxon>
        <taxon>Enteroscipio</taxon>
    </lineage>
</organism>
<dbReference type="AlphaFoldDB" id="A0A2K2UD85"/>
<dbReference type="Gene3D" id="1.20.144.10">
    <property type="entry name" value="Phosphatidic acid phosphatase type 2/haloperoxidase"/>
    <property type="match status" value="1"/>
</dbReference>
<evidence type="ECO:0000259" key="8">
    <source>
        <dbReference type="SMART" id="SM00014"/>
    </source>
</evidence>
<keyword evidence="5 7" id="KW-1133">Transmembrane helix</keyword>
<accession>A0A2K2UD85</accession>
<keyword evidence="3 7" id="KW-0812">Transmembrane</keyword>
<reference evidence="10" key="1">
    <citation type="submission" date="2018-01" db="EMBL/GenBank/DDBJ databases">
        <title>Rubneribacter badeniensis gen. nov., sp. nov., and Colonibacter rubneri, gen. nov., sp. nov., WGS of new members of the Eggerthellaceae.</title>
        <authorList>
            <person name="Danylec N."/>
            <person name="Stoll D.A."/>
            <person name="Doetsch A."/>
            <person name="Kulling S.E."/>
            <person name="Huch M."/>
        </authorList>
    </citation>
    <scope>NUCLEOTIDE SEQUENCE [LARGE SCALE GENOMIC DNA]</scope>
    <source>
        <strain evidence="10">ResAG-96</strain>
    </source>
</reference>
<evidence type="ECO:0000256" key="4">
    <source>
        <dbReference type="ARBA" id="ARBA00022801"/>
    </source>
</evidence>
<name>A0A2K2UD85_9ACTN</name>
<evidence type="ECO:0000256" key="5">
    <source>
        <dbReference type="ARBA" id="ARBA00022989"/>
    </source>
</evidence>
<dbReference type="GO" id="GO:0016787">
    <property type="term" value="F:hydrolase activity"/>
    <property type="evidence" value="ECO:0007669"/>
    <property type="project" value="UniProtKB-KW"/>
</dbReference>
<evidence type="ECO:0000313" key="10">
    <source>
        <dbReference type="Proteomes" id="UP000236197"/>
    </source>
</evidence>
<dbReference type="PANTHER" id="PTHR14969">
    <property type="entry name" value="SPHINGOSINE-1-PHOSPHATE PHOSPHOHYDROLASE"/>
    <property type="match status" value="1"/>
</dbReference>
<evidence type="ECO:0000256" key="2">
    <source>
        <dbReference type="ARBA" id="ARBA00022475"/>
    </source>
</evidence>